<evidence type="ECO:0000313" key="2">
    <source>
        <dbReference type="EMBL" id="ORY62562.1"/>
    </source>
</evidence>
<evidence type="ECO:0000313" key="3">
    <source>
        <dbReference type="Proteomes" id="UP000193689"/>
    </source>
</evidence>
<dbReference type="Proteomes" id="UP000193689">
    <property type="component" value="Unassembled WGS sequence"/>
</dbReference>
<dbReference type="PANTHER" id="PTHR13887">
    <property type="entry name" value="GLUTATHIONE S-TRANSFERASE KAPPA"/>
    <property type="match status" value="1"/>
</dbReference>
<dbReference type="OrthoDB" id="1930760at2759"/>
<keyword evidence="3" id="KW-1185">Reference proteome</keyword>
<protein>
    <submittedName>
        <fullName evidence="2">DSBA-like thioredoxin domain-containing protein</fullName>
    </submittedName>
</protein>
<dbReference type="PANTHER" id="PTHR13887:SF41">
    <property type="entry name" value="THIOREDOXIN SUPERFAMILY PROTEIN"/>
    <property type="match status" value="1"/>
</dbReference>
<dbReference type="GeneID" id="63772518"/>
<dbReference type="GO" id="GO:0016491">
    <property type="term" value="F:oxidoreductase activity"/>
    <property type="evidence" value="ECO:0007669"/>
    <property type="project" value="InterPro"/>
</dbReference>
<name>A0A1Y2DTF5_9PEZI</name>
<proteinExistence type="predicted"/>
<dbReference type="InterPro" id="IPR001853">
    <property type="entry name" value="DSBA-like_thioredoxin_dom"/>
</dbReference>
<gene>
    <name evidence="2" type="ORF">BCR38DRAFT_347058</name>
</gene>
<dbReference type="Pfam" id="PF01323">
    <property type="entry name" value="DSBA"/>
    <property type="match status" value="1"/>
</dbReference>
<dbReference type="RefSeq" id="XP_040714398.1">
    <property type="nucleotide sequence ID" value="XM_040856306.1"/>
</dbReference>
<feature type="domain" description="DSBA-like thioredoxin" evidence="1">
    <location>
        <begin position="5"/>
        <end position="108"/>
    </location>
</feature>
<dbReference type="InterPro" id="IPR036249">
    <property type="entry name" value="Thioredoxin-like_sf"/>
</dbReference>
<dbReference type="SUPFAM" id="SSF52833">
    <property type="entry name" value="Thioredoxin-like"/>
    <property type="match status" value="1"/>
</dbReference>
<comment type="caution">
    <text evidence="2">The sequence shown here is derived from an EMBL/GenBank/DDBJ whole genome shotgun (WGS) entry which is preliminary data.</text>
</comment>
<reference evidence="2 3" key="1">
    <citation type="submission" date="2016-07" db="EMBL/GenBank/DDBJ databases">
        <title>Pervasive Adenine N6-methylation of Active Genes in Fungi.</title>
        <authorList>
            <consortium name="DOE Joint Genome Institute"/>
            <person name="Mondo S.J."/>
            <person name="Dannebaum R.O."/>
            <person name="Kuo R.C."/>
            <person name="Labutti K."/>
            <person name="Haridas S."/>
            <person name="Kuo A."/>
            <person name="Salamov A."/>
            <person name="Ahrendt S.R."/>
            <person name="Lipzen A."/>
            <person name="Sullivan W."/>
            <person name="Andreopoulos W.B."/>
            <person name="Clum A."/>
            <person name="Lindquist E."/>
            <person name="Daum C."/>
            <person name="Ramamoorthy G.K."/>
            <person name="Gryganskyi A."/>
            <person name="Culley D."/>
            <person name="Magnuson J.K."/>
            <person name="James T.Y."/>
            <person name="O'Malley M.A."/>
            <person name="Stajich J.E."/>
            <person name="Spatafora J.W."/>
            <person name="Visel A."/>
            <person name="Grigoriev I.V."/>
        </authorList>
    </citation>
    <scope>NUCLEOTIDE SEQUENCE [LARGE SCALE GENOMIC DNA]</scope>
    <source>
        <strain evidence="2 3">CBS 129021</strain>
    </source>
</reference>
<accession>A0A1Y2DTF5</accession>
<organism evidence="2 3">
    <name type="scientific">Pseudomassariella vexata</name>
    <dbReference type="NCBI Taxonomy" id="1141098"/>
    <lineage>
        <taxon>Eukaryota</taxon>
        <taxon>Fungi</taxon>
        <taxon>Dikarya</taxon>
        <taxon>Ascomycota</taxon>
        <taxon>Pezizomycotina</taxon>
        <taxon>Sordariomycetes</taxon>
        <taxon>Xylariomycetidae</taxon>
        <taxon>Amphisphaeriales</taxon>
        <taxon>Pseudomassariaceae</taxon>
        <taxon>Pseudomassariella</taxon>
    </lineage>
</organism>
<sequence length="249" mass="28223">MHFIIEFILDTICPHCFIGFKNLERAIEIYKARHPGATFEITCSPFILNPLAPRTIPSNRTWLTQVRGHPDIRLHEWTQRGHLVGIDFDFDGLSGNSRDSHKLLRLALEPRPTIIRSTAFAITGTPSPYAHSPPRGPALQLRLLEAIYRGHFESRHGIGDREWLLEVGVTVLGLPREEVRACLESEEWGLAIDTLDSEVRSRGFRGIPGFVIQGRFKAEGWQEPGFFADVFEKARERMVEEGGGDGHHR</sequence>
<dbReference type="EMBL" id="MCFJ01000009">
    <property type="protein sequence ID" value="ORY62562.1"/>
    <property type="molecule type" value="Genomic_DNA"/>
</dbReference>
<dbReference type="STRING" id="1141098.A0A1Y2DTF5"/>
<dbReference type="Gene3D" id="3.40.30.10">
    <property type="entry name" value="Glutaredoxin"/>
    <property type="match status" value="1"/>
</dbReference>
<dbReference type="InParanoid" id="A0A1Y2DTF5"/>
<evidence type="ECO:0000259" key="1">
    <source>
        <dbReference type="Pfam" id="PF01323"/>
    </source>
</evidence>
<dbReference type="AlphaFoldDB" id="A0A1Y2DTF5"/>